<comment type="caution">
    <text evidence="1">The sequence shown here is derived from an EMBL/GenBank/DDBJ whole genome shotgun (WGS) entry which is preliminary data.</text>
</comment>
<dbReference type="EMBL" id="JAAMPC010000009">
    <property type="protein sequence ID" value="KAG2293806.1"/>
    <property type="molecule type" value="Genomic_DNA"/>
</dbReference>
<reference evidence="1 2" key="1">
    <citation type="submission" date="2020-02" db="EMBL/GenBank/DDBJ databases">
        <authorList>
            <person name="Ma Q."/>
            <person name="Huang Y."/>
            <person name="Song X."/>
            <person name="Pei D."/>
        </authorList>
    </citation>
    <scope>NUCLEOTIDE SEQUENCE [LARGE SCALE GENOMIC DNA]</scope>
    <source>
        <strain evidence="1">Sxm20200214</strain>
        <tissue evidence="1">Leaf</tissue>
    </source>
</reference>
<organism evidence="1 2">
    <name type="scientific">Brassica carinata</name>
    <name type="common">Ethiopian mustard</name>
    <name type="synonym">Abyssinian cabbage</name>
    <dbReference type="NCBI Taxonomy" id="52824"/>
    <lineage>
        <taxon>Eukaryota</taxon>
        <taxon>Viridiplantae</taxon>
        <taxon>Streptophyta</taxon>
        <taxon>Embryophyta</taxon>
        <taxon>Tracheophyta</taxon>
        <taxon>Spermatophyta</taxon>
        <taxon>Magnoliopsida</taxon>
        <taxon>eudicotyledons</taxon>
        <taxon>Gunneridae</taxon>
        <taxon>Pentapetalae</taxon>
        <taxon>rosids</taxon>
        <taxon>malvids</taxon>
        <taxon>Brassicales</taxon>
        <taxon>Brassicaceae</taxon>
        <taxon>Brassiceae</taxon>
        <taxon>Brassica</taxon>
    </lineage>
</organism>
<dbReference type="AlphaFoldDB" id="A0A8X7UXX1"/>
<protein>
    <submittedName>
        <fullName evidence="1">Uncharacterized protein</fullName>
    </submittedName>
</protein>
<sequence length="62" mass="6833">MKKVAVPATQLACPETMTILGIKADIEGLFQNMGYRPTMQPQRTHLSELVRQFIASASSAVR</sequence>
<name>A0A8X7UXX1_BRACI</name>
<keyword evidence="2" id="KW-1185">Reference proteome</keyword>
<proteinExistence type="predicted"/>
<accession>A0A8X7UXX1</accession>
<evidence type="ECO:0000313" key="2">
    <source>
        <dbReference type="Proteomes" id="UP000886595"/>
    </source>
</evidence>
<evidence type="ECO:0000313" key="1">
    <source>
        <dbReference type="EMBL" id="KAG2293806.1"/>
    </source>
</evidence>
<gene>
    <name evidence="1" type="ORF">Bca52824_040475</name>
</gene>
<dbReference type="Proteomes" id="UP000886595">
    <property type="component" value="Unassembled WGS sequence"/>
</dbReference>